<name>A0A392TE01_9FABA</name>
<proteinExistence type="predicted"/>
<reference evidence="1 2" key="1">
    <citation type="journal article" date="2018" name="Front. Plant Sci.">
        <title>Red Clover (Trifolium pratense) and Zigzag Clover (T. medium) - A Picture of Genomic Similarities and Differences.</title>
        <authorList>
            <person name="Dluhosova J."/>
            <person name="Istvanek J."/>
            <person name="Nedelnik J."/>
            <person name="Repkova J."/>
        </authorList>
    </citation>
    <scope>NUCLEOTIDE SEQUENCE [LARGE SCALE GENOMIC DNA]</scope>
    <source>
        <strain evidence="2">cv. 10/8</strain>
        <tissue evidence="1">Leaf</tissue>
    </source>
</reference>
<sequence length="50" mass="5754">PKARRPTVPLPFYIGNRRTNNSYKELCGSGRPIWREDMQRGTTGVPPLIR</sequence>
<feature type="non-terminal residue" evidence="1">
    <location>
        <position position="1"/>
    </location>
</feature>
<dbReference type="EMBL" id="LXQA010549475">
    <property type="protein sequence ID" value="MCI58637.1"/>
    <property type="molecule type" value="Genomic_DNA"/>
</dbReference>
<comment type="caution">
    <text evidence="1">The sequence shown here is derived from an EMBL/GenBank/DDBJ whole genome shotgun (WGS) entry which is preliminary data.</text>
</comment>
<dbReference type="Proteomes" id="UP000265520">
    <property type="component" value="Unassembled WGS sequence"/>
</dbReference>
<protein>
    <submittedName>
        <fullName evidence="1">Uncharacterized protein</fullName>
    </submittedName>
</protein>
<organism evidence="1 2">
    <name type="scientific">Trifolium medium</name>
    <dbReference type="NCBI Taxonomy" id="97028"/>
    <lineage>
        <taxon>Eukaryota</taxon>
        <taxon>Viridiplantae</taxon>
        <taxon>Streptophyta</taxon>
        <taxon>Embryophyta</taxon>
        <taxon>Tracheophyta</taxon>
        <taxon>Spermatophyta</taxon>
        <taxon>Magnoliopsida</taxon>
        <taxon>eudicotyledons</taxon>
        <taxon>Gunneridae</taxon>
        <taxon>Pentapetalae</taxon>
        <taxon>rosids</taxon>
        <taxon>fabids</taxon>
        <taxon>Fabales</taxon>
        <taxon>Fabaceae</taxon>
        <taxon>Papilionoideae</taxon>
        <taxon>50 kb inversion clade</taxon>
        <taxon>NPAAA clade</taxon>
        <taxon>Hologalegina</taxon>
        <taxon>IRL clade</taxon>
        <taxon>Trifolieae</taxon>
        <taxon>Trifolium</taxon>
    </lineage>
</organism>
<evidence type="ECO:0000313" key="1">
    <source>
        <dbReference type="EMBL" id="MCI58637.1"/>
    </source>
</evidence>
<keyword evidence="2" id="KW-1185">Reference proteome</keyword>
<accession>A0A392TE01</accession>
<dbReference type="AlphaFoldDB" id="A0A392TE01"/>
<evidence type="ECO:0000313" key="2">
    <source>
        <dbReference type="Proteomes" id="UP000265520"/>
    </source>
</evidence>